<gene>
    <name evidence="11" type="ORF">NTJ_02804</name>
</gene>
<name>A0ABN7ACH8_9HEMI</name>
<evidence type="ECO:0000256" key="7">
    <source>
        <dbReference type="ARBA" id="ARBA00023136"/>
    </source>
</evidence>
<evidence type="ECO:0000256" key="2">
    <source>
        <dbReference type="ARBA" id="ARBA00022475"/>
    </source>
</evidence>
<protein>
    <recommendedName>
        <fullName evidence="10">Odorant receptor</fullName>
    </recommendedName>
</protein>
<keyword evidence="3 10" id="KW-0716">Sensory transduction</keyword>
<evidence type="ECO:0000256" key="6">
    <source>
        <dbReference type="ARBA" id="ARBA00022989"/>
    </source>
</evidence>
<keyword evidence="4 10" id="KW-0812">Transmembrane</keyword>
<keyword evidence="2" id="KW-1003">Cell membrane</keyword>
<dbReference type="PANTHER" id="PTHR21137">
    <property type="entry name" value="ODORANT RECEPTOR"/>
    <property type="match status" value="1"/>
</dbReference>
<evidence type="ECO:0000256" key="10">
    <source>
        <dbReference type="RuleBase" id="RU351113"/>
    </source>
</evidence>
<feature type="transmembrane region" description="Helical" evidence="10">
    <location>
        <begin position="165"/>
        <end position="185"/>
    </location>
</feature>
<feature type="transmembrane region" description="Helical" evidence="10">
    <location>
        <begin position="105"/>
        <end position="129"/>
    </location>
</feature>
<keyword evidence="12" id="KW-1185">Reference proteome</keyword>
<keyword evidence="8 10" id="KW-0675">Receptor</keyword>
<comment type="subcellular location">
    <subcellularLocation>
        <location evidence="1 10">Cell membrane</location>
        <topology evidence="1 10">Multi-pass membrane protein</topology>
    </subcellularLocation>
</comment>
<dbReference type="InterPro" id="IPR004117">
    <property type="entry name" value="7tm6_olfct_rcpt"/>
</dbReference>
<evidence type="ECO:0000256" key="5">
    <source>
        <dbReference type="ARBA" id="ARBA00022725"/>
    </source>
</evidence>
<evidence type="ECO:0000256" key="9">
    <source>
        <dbReference type="ARBA" id="ARBA00023224"/>
    </source>
</evidence>
<evidence type="ECO:0000313" key="11">
    <source>
        <dbReference type="EMBL" id="BES89998.1"/>
    </source>
</evidence>
<keyword evidence="9 10" id="KW-0807">Transducer</keyword>
<feature type="transmembrane region" description="Helical" evidence="10">
    <location>
        <begin position="69"/>
        <end position="93"/>
    </location>
</feature>
<feature type="transmembrane region" description="Helical" evidence="10">
    <location>
        <begin position="325"/>
        <end position="349"/>
    </location>
</feature>
<keyword evidence="7 10" id="KW-0472">Membrane</keyword>
<keyword evidence="6 10" id="KW-1133">Transmembrane helix</keyword>
<dbReference type="Proteomes" id="UP001307889">
    <property type="component" value="Chromosome 2"/>
</dbReference>
<keyword evidence="5 10" id="KW-0552">Olfaction</keyword>
<feature type="transmembrane region" description="Helical" evidence="10">
    <location>
        <begin position="361"/>
        <end position="380"/>
    </location>
</feature>
<dbReference type="PANTHER" id="PTHR21137:SF35">
    <property type="entry name" value="ODORANT RECEPTOR 19A-RELATED"/>
    <property type="match status" value="1"/>
</dbReference>
<evidence type="ECO:0000313" key="12">
    <source>
        <dbReference type="Proteomes" id="UP001307889"/>
    </source>
</evidence>
<sequence length="457" mass="52822">MSPLARQYQFTRRARIGDKKGNLNMWSWVEDRVLDESQYEMRKRKYGRFVYLFKFSLINDSYDSVQGLVFGYLIPLFLVACLIAYHSVCYLLTVTSAYKIGRIDVALASVHSISLAVFVSSTLATYFVYERGIFDIEQLYKERLYNYKHDLPPPEPTFFEKVVDFFIENGIVLGVLSLFTGVYIVSPLMDLRFWQVDCLQENINFCIALPMYHPYKSDEGWRFYLSVGVQSFFGIYRICLFFSVQITMTLWSQHVVEELSLLQESLRNFERRTEMEYFVRTGRKVGGNGLMHRNKEYAESAKFCLYENVKHHQNILSYFNKTNSILALPSFLAYMTGTITMGIAMVKILTLEGDSTIGVQFAYVIVLSSEILFMVMISAVGEYITSMAEEVFTYVSQMRIDLYDTEFRRDLLIFMSGTINPIALSSSKFNKCNHEALGNVFNAAYSCYNVTKASSMN</sequence>
<dbReference type="Pfam" id="PF02949">
    <property type="entry name" value="7tm_6"/>
    <property type="match status" value="1"/>
</dbReference>
<reference evidence="11 12" key="1">
    <citation type="submission" date="2023-09" db="EMBL/GenBank/DDBJ databases">
        <title>Nesidiocoris tenuis whole genome shotgun sequence.</title>
        <authorList>
            <person name="Shibata T."/>
            <person name="Shimoda M."/>
            <person name="Kobayashi T."/>
            <person name="Uehara T."/>
        </authorList>
    </citation>
    <scope>NUCLEOTIDE SEQUENCE [LARGE SCALE GENOMIC DNA]</scope>
    <source>
        <strain evidence="11 12">Japan</strain>
    </source>
</reference>
<evidence type="ECO:0000256" key="1">
    <source>
        <dbReference type="ARBA" id="ARBA00004651"/>
    </source>
</evidence>
<proteinExistence type="inferred from homology"/>
<comment type="similarity">
    <text evidence="10">Belongs to the insect chemoreceptor superfamily. Heteromeric odorant receptor channel (TC 1.A.69) family.</text>
</comment>
<dbReference type="EMBL" id="AP028910">
    <property type="protein sequence ID" value="BES89998.1"/>
    <property type="molecule type" value="Genomic_DNA"/>
</dbReference>
<evidence type="ECO:0000256" key="4">
    <source>
        <dbReference type="ARBA" id="ARBA00022692"/>
    </source>
</evidence>
<accession>A0ABN7ACH8</accession>
<organism evidence="11 12">
    <name type="scientific">Nesidiocoris tenuis</name>
    <dbReference type="NCBI Taxonomy" id="355587"/>
    <lineage>
        <taxon>Eukaryota</taxon>
        <taxon>Metazoa</taxon>
        <taxon>Ecdysozoa</taxon>
        <taxon>Arthropoda</taxon>
        <taxon>Hexapoda</taxon>
        <taxon>Insecta</taxon>
        <taxon>Pterygota</taxon>
        <taxon>Neoptera</taxon>
        <taxon>Paraneoptera</taxon>
        <taxon>Hemiptera</taxon>
        <taxon>Heteroptera</taxon>
        <taxon>Panheteroptera</taxon>
        <taxon>Cimicomorpha</taxon>
        <taxon>Miridae</taxon>
        <taxon>Dicyphina</taxon>
        <taxon>Nesidiocoris</taxon>
    </lineage>
</organism>
<comment type="caution">
    <text evidence="10">Lacks conserved residue(s) required for the propagation of feature annotation.</text>
</comment>
<evidence type="ECO:0000256" key="8">
    <source>
        <dbReference type="ARBA" id="ARBA00023170"/>
    </source>
</evidence>
<evidence type="ECO:0000256" key="3">
    <source>
        <dbReference type="ARBA" id="ARBA00022606"/>
    </source>
</evidence>